<dbReference type="Pfam" id="PF13573">
    <property type="entry name" value="SprB"/>
    <property type="match status" value="11"/>
</dbReference>
<dbReference type="EMBL" id="JAJSON010000024">
    <property type="protein sequence ID" value="MCG9972171.1"/>
    <property type="molecule type" value="Genomic_DNA"/>
</dbReference>
<dbReference type="InterPro" id="IPR043504">
    <property type="entry name" value="Peptidase_S1_PA_chymotrypsin"/>
</dbReference>
<dbReference type="InterPro" id="IPR001791">
    <property type="entry name" value="Laminin_G"/>
</dbReference>
<dbReference type="GO" id="GO:0005975">
    <property type="term" value="P:carbohydrate metabolic process"/>
    <property type="evidence" value="ECO:0007669"/>
    <property type="project" value="UniProtKB-ARBA"/>
</dbReference>
<dbReference type="InterPro" id="IPR035986">
    <property type="entry name" value="PKD_dom_sf"/>
</dbReference>
<dbReference type="SMART" id="SM00282">
    <property type="entry name" value="LamG"/>
    <property type="match status" value="1"/>
</dbReference>
<dbReference type="GO" id="GO:0004553">
    <property type="term" value="F:hydrolase activity, hydrolyzing O-glycosyl compounds"/>
    <property type="evidence" value="ECO:0007669"/>
    <property type="project" value="UniProtKB-ARBA"/>
</dbReference>
<keyword evidence="5" id="KW-1185">Reference proteome</keyword>
<evidence type="ECO:0000259" key="3">
    <source>
        <dbReference type="PROSITE" id="PS50093"/>
    </source>
</evidence>
<dbReference type="Gene3D" id="2.40.10.10">
    <property type="entry name" value="Trypsin-like serine proteases"/>
    <property type="match status" value="1"/>
</dbReference>
<dbReference type="InterPro" id="IPR026444">
    <property type="entry name" value="Secre_tail"/>
</dbReference>
<dbReference type="SUPFAM" id="SSF49299">
    <property type="entry name" value="PKD domain"/>
    <property type="match status" value="1"/>
</dbReference>
<evidence type="ECO:0000313" key="4">
    <source>
        <dbReference type="EMBL" id="MCG9972171.1"/>
    </source>
</evidence>
<dbReference type="InterPro" id="IPR000601">
    <property type="entry name" value="PKD_dom"/>
</dbReference>
<dbReference type="Proteomes" id="UP001139344">
    <property type="component" value="Unassembled WGS sequence"/>
</dbReference>
<organism evidence="4 5">
    <name type="scientific">Christiangramia crocea</name>
    <dbReference type="NCBI Taxonomy" id="2904124"/>
    <lineage>
        <taxon>Bacteria</taxon>
        <taxon>Pseudomonadati</taxon>
        <taxon>Bacteroidota</taxon>
        <taxon>Flavobacteriia</taxon>
        <taxon>Flavobacteriales</taxon>
        <taxon>Flavobacteriaceae</taxon>
        <taxon>Christiangramia</taxon>
    </lineage>
</organism>
<dbReference type="RefSeq" id="WP_240099153.1">
    <property type="nucleotide sequence ID" value="NZ_JAJSON010000024.1"/>
</dbReference>
<evidence type="ECO:0000256" key="2">
    <source>
        <dbReference type="ARBA" id="ARBA00023157"/>
    </source>
</evidence>
<accession>A0A9X1UXQ8</accession>
<dbReference type="Gene3D" id="2.60.40.740">
    <property type="match status" value="1"/>
</dbReference>
<keyword evidence="2" id="KW-1015">Disulfide bond</keyword>
<dbReference type="InterPro" id="IPR013320">
    <property type="entry name" value="ConA-like_dom_sf"/>
</dbReference>
<evidence type="ECO:0000313" key="5">
    <source>
        <dbReference type="Proteomes" id="UP001139344"/>
    </source>
</evidence>
<dbReference type="CDD" id="cd00146">
    <property type="entry name" value="PKD"/>
    <property type="match status" value="1"/>
</dbReference>
<dbReference type="CDD" id="cd00110">
    <property type="entry name" value="LamG"/>
    <property type="match status" value="1"/>
</dbReference>
<dbReference type="InterPro" id="IPR025667">
    <property type="entry name" value="SprB_repeat"/>
</dbReference>
<evidence type="ECO:0000256" key="1">
    <source>
        <dbReference type="ARBA" id="ARBA00022729"/>
    </source>
</evidence>
<dbReference type="Gene3D" id="2.60.120.200">
    <property type="match status" value="1"/>
</dbReference>
<dbReference type="InterPro" id="IPR013783">
    <property type="entry name" value="Ig-like_fold"/>
</dbReference>
<dbReference type="SMART" id="SM00089">
    <property type="entry name" value="PKD"/>
    <property type="match status" value="2"/>
</dbReference>
<dbReference type="PROSITE" id="PS50093">
    <property type="entry name" value="PKD"/>
    <property type="match status" value="1"/>
</dbReference>
<comment type="caution">
    <text evidence="4">The sequence shown here is derived from an EMBL/GenBank/DDBJ whole genome shotgun (WGS) entry which is preliminary data.</text>
</comment>
<reference evidence="4" key="1">
    <citation type="submission" date="2021-12" db="EMBL/GenBank/DDBJ databases">
        <title>Description of Gramella crocea sp. nov., a new bacterium isolated from activated sludge.</title>
        <authorList>
            <person name="Zhang X."/>
        </authorList>
    </citation>
    <scope>NUCLEOTIDE SEQUENCE</scope>
    <source>
        <strain evidence="4">YB25</strain>
    </source>
</reference>
<gene>
    <name evidence="4" type="ORF">LU635_11030</name>
</gene>
<sequence>MTAGTVTGGNSGFEYSIDGISWQTSKTFGGLAPGNYTITVRDNKGCEASESLSIIQPDELIINNTDYSKPTCKGSKDGSIISIDVTGGTSGYQYKLNNGLYQNGKNFTGLGAGEHTIYVKDSNGCIATKTINIIEPEALNLTGSSIVEPSCNGVSDGEIIAGTATGGTPPYIYKVNGRSYQSGTNFSGFSNGSYTVTVQDAGGCTATENVTVTEPDQLQITNLTFLEPNCFGSNTGQLTVEEVVGGTSPYQYKITGRIYQNTNIFDDISAGDYIVTVKDANSCEITTNITVTEPLILTLSGSTTSPVSCNGEADGTATAGTVSGGNSGYQYNIDGGAFSTINSFTGLSAGEHIITVKDSKGCEATETITVTEPEVLTLSGSTTTPVSCNGGTDGTATAGTVSGGNSGFQYSIDGGTFSSVNTFTGLAAGDHTITVKDSKGCEATETITVTEPDTLNLSGSTTTPVSCNGGSDGTITAGTVSGGNSGFQYSIDEGVFSTSKIFTGLSAGNHTITVKDNKGCEATETINVIEPDPLTSTSATFTTVSCNGGNDGTITAGTPSGGNGNYSYALDNGTFSSSKTFSNLSAGTYNLKIRDAKNCELIQVIEVTEPEPLSMTEPSSTEATCYGGADGTITVGTMSGGNGNYQYSLDNTNFTTSTTFTGLTAGNYTIFVKDDKNCSLQKTISVSQPGELSASIAKTNVSCFDGSDGAITLSQITGGHGNYEFSVDGTSWQSGSTLQNLSSGTYTVYIRDADYTDCEVVLNSAVEITQPAAPLTATVSKTRTTSYGSSTGTATANATGGTPGYTYEWRNAESSTVLQVTKTATNLPAGAYELTVTDSKGCKFITEFIINEIINATIIPTSICTSDEEDAIRTSYFEVENLTAIGGVGPYTYSWDFGDTSLPTSATGPGSHEVNYSEVGNKVITLTVTDSENFSQTFSYTQFVGQCYRPNCVSNDFIATNYYVGDANGNRITSSNCDASDQKYIYILLGNQSTRYSLYAELTYTITNLETGEITTYIENGCFYERQAIPEPARTIPIEYNCGDIVTLQNVYLTFSNNAQQFNCGQGQPKPKCYSSSNQEYVESPLFAKAVPNELLCHGDNVGTINVTASGGMSPYQYSITSQNTGYQSSNVFNNLNAGDYTVWVKDYNGEIYEVPSVTITQPSSPLTLETSVINPVCYGDLGEASVSASGGTPFETGEPYKYLWNDASEQTTSTATGLSAGEYTVTVIDANGCQTITSVTITQPEELTIAETGENQTFGCGFNSTNLEANTPVTGVGEWTIVSGPGGTITDISDPNSEFTGTSGIHTLRWTISHPDGTCATTSDMTVTFSSDCSTLDFDGVDDHVIIGDNYPLSSGSFSIEVWVKPKSVSGIKTVLSKRDYSNISNGGFDLIINNGAPTFRWGSNSVSTASKVSTDRWYHLAVIYKNSNIELYVDGIKVGNTSASNPASTVAPFLLGGIYDSATPDVPKDYFHGWMEELRIWNTALTVNQLRFMMNQRVVNNGGNTKGEVLPMDVPNFLTWSNLQGYYRLMANEIANGETPDIATNKVNGVLKNIETAQENTAPLPYISKQDGSWRNSSTWLRPTVWDVPNGVGINGEYINWNIARISHNINSTPQDIYMLGLLSETGELLMDGNVSNETGQGLTITHYLRLDGTINLEGESQLVQTEGSILDENSSGYLDRDQQGTANSFNYNYWTSPVSLQGSSNNSGYSIASILKDGTNPDNPGNLSYNYWYEFADYNYTGAKRISTYWLWSFRGMADEYKEWHQISENDPLQAGEGYTMKGTSGSASIDSPQNYVFRGKPNNGDILLSIASGENRLVGNPYPSAIDAEEFIRDNLKDVNGGRNSSNIFNGAVYFWDHFGPQNSHYLEEYVGGYGVFNLAGGIPAVSTDERIDATGETSSTSPGRYIPVAQGFFVNAVLDESVGNHSVTGGDVIFKNSQRVFVKESTNESQFLMQINPTKGQQKQAKYTEDNRYKIRLHFASPKGYHREILVTADANTTNGFDLGYDAPLIENNAEDMYWMINESEFVIQAVPNFNYNQVLPIGMKISEEGEFSIDIKELENFSNIDIFVHDKEEDTYHNLSKDIFRANATTGYINEKYEIVFQKPSFEEKEDKSDTTSDTSPIQIFVDYLRDTKEIVLTNPDLLQIDNVELFSMSGQVIKSFEDIQTQKSIRLQVERPLSSAIYIVKVFTRKGQQSRKVLIKE</sequence>
<dbReference type="Gene3D" id="2.60.40.10">
    <property type="entry name" value="Immunoglobulins"/>
    <property type="match status" value="1"/>
</dbReference>
<dbReference type="Pfam" id="PF13385">
    <property type="entry name" value="Laminin_G_3"/>
    <property type="match status" value="1"/>
</dbReference>
<dbReference type="SMART" id="SM00560">
    <property type="entry name" value="LamGL"/>
    <property type="match status" value="1"/>
</dbReference>
<dbReference type="InterPro" id="IPR006558">
    <property type="entry name" value="LamG-like"/>
</dbReference>
<dbReference type="SUPFAM" id="SSF49899">
    <property type="entry name" value="Concanavalin A-like lectins/glucanases"/>
    <property type="match status" value="1"/>
</dbReference>
<protein>
    <submittedName>
        <fullName evidence="4">T9SS type A sorting domain-containing protein</fullName>
    </submittedName>
</protein>
<dbReference type="NCBIfam" id="TIGR04183">
    <property type="entry name" value="Por_Secre_tail"/>
    <property type="match status" value="1"/>
</dbReference>
<proteinExistence type="predicted"/>
<feature type="domain" description="PKD" evidence="3">
    <location>
        <begin position="890"/>
        <end position="944"/>
    </location>
</feature>
<name>A0A9X1UXQ8_9FLAO</name>
<dbReference type="InterPro" id="IPR022409">
    <property type="entry name" value="PKD/Chitinase_dom"/>
</dbReference>
<keyword evidence="1" id="KW-0732">Signal</keyword>